<evidence type="ECO:0008006" key="4">
    <source>
        <dbReference type="Google" id="ProtNLM"/>
    </source>
</evidence>
<accession>A0A1W2G6T9</accession>
<dbReference type="EMBL" id="FWYF01000001">
    <property type="protein sequence ID" value="SMD32234.1"/>
    <property type="molecule type" value="Genomic_DNA"/>
</dbReference>
<dbReference type="RefSeq" id="WP_084370908.1">
    <property type="nucleotide sequence ID" value="NZ_FWYF01000001.1"/>
</dbReference>
<reference evidence="2 3" key="1">
    <citation type="submission" date="2017-04" db="EMBL/GenBank/DDBJ databases">
        <authorList>
            <person name="Afonso C.L."/>
            <person name="Miller P.J."/>
            <person name="Scott M.A."/>
            <person name="Spackman E."/>
            <person name="Goraichik I."/>
            <person name="Dimitrov K.M."/>
            <person name="Suarez D.L."/>
            <person name="Swayne D.E."/>
        </authorList>
    </citation>
    <scope>NUCLEOTIDE SEQUENCE [LARGE SCALE GENOMIC DNA]</scope>
    <source>
        <strain evidence="2 3">DSM 26133</strain>
    </source>
</reference>
<evidence type="ECO:0000313" key="3">
    <source>
        <dbReference type="Proteomes" id="UP000192472"/>
    </source>
</evidence>
<keyword evidence="1" id="KW-0175">Coiled coil</keyword>
<dbReference type="AlphaFoldDB" id="A0A1W2G6T9"/>
<dbReference type="Gene3D" id="1.25.40.10">
    <property type="entry name" value="Tetratricopeptide repeat domain"/>
    <property type="match status" value="2"/>
</dbReference>
<feature type="coiled-coil region" evidence="1">
    <location>
        <begin position="368"/>
        <end position="395"/>
    </location>
</feature>
<organism evidence="2 3">
    <name type="scientific">Reichenbachiella faecimaris</name>
    <dbReference type="NCBI Taxonomy" id="692418"/>
    <lineage>
        <taxon>Bacteria</taxon>
        <taxon>Pseudomonadati</taxon>
        <taxon>Bacteroidota</taxon>
        <taxon>Cytophagia</taxon>
        <taxon>Cytophagales</taxon>
        <taxon>Reichenbachiellaceae</taxon>
        <taxon>Reichenbachiella</taxon>
    </lineage>
</organism>
<dbReference type="STRING" id="692418.SAMN04488029_0577"/>
<keyword evidence="3" id="KW-1185">Reference proteome</keyword>
<dbReference type="PANTHER" id="PTHR45588">
    <property type="entry name" value="TPR DOMAIN-CONTAINING PROTEIN"/>
    <property type="match status" value="1"/>
</dbReference>
<name>A0A1W2G6T9_REIFA</name>
<protein>
    <recommendedName>
        <fullName evidence="4">Tetratricopeptide repeat-containing protein</fullName>
    </recommendedName>
</protein>
<evidence type="ECO:0000256" key="1">
    <source>
        <dbReference type="SAM" id="Coils"/>
    </source>
</evidence>
<dbReference type="InterPro" id="IPR011990">
    <property type="entry name" value="TPR-like_helical_dom_sf"/>
</dbReference>
<dbReference type="SUPFAM" id="SSF48452">
    <property type="entry name" value="TPR-like"/>
    <property type="match status" value="1"/>
</dbReference>
<gene>
    <name evidence="2" type="ORF">SAMN04488029_0577</name>
</gene>
<dbReference type="Proteomes" id="UP000192472">
    <property type="component" value="Unassembled WGS sequence"/>
</dbReference>
<dbReference type="PANTHER" id="PTHR45588:SF1">
    <property type="entry name" value="WW DOMAIN-CONTAINING PROTEIN"/>
    <property type="match status" value="1"/>
</dbReference>
<proteinExistence type="predicted"/>
<dbReference type="OrthoDB" id="9778494at2"/>
<dbReference type="PROSITE" id="PS51257">
    <property type="entry name" value="PROKAR_LIPOPROTEIN"/>
    <property type="match status" value="1"/>
</dbReference>
<sequence length="532" mass="59205">MKNAAPFLAFVLLITSCTQSPKENTTPSATLGELQHGFPVSAKARADFEQGLLLLHSFEYEDARKSFGTAAAADPNEMMAYWGMAMSYYKALWGLQNVEEGRKVLQMVAATQEERIAKTEEGIERDFWIGLELLFGEGELKERNQAFADHLSQLHKANPDQQEIAAFYALSLLWSAPRDGSQDQNINAAAIAQGILAENPNHPGALHYTIHAYDSPNLAIKGIEAANRYASTAPDAVHALHMPSHIYLNRGMWNEVASSNENSYGASVRKMERLNLGDSARGFHSYQWLHYAYLQQGRFGKATQLMKDMLTYAVNAQTPSARGYLVSMQNFQVLEAGSWNLNQAPLVIDIEDLSIVNIAQHHFFVSLMAAEEGKLETIQEQIETLEAKIAAAELLVTTDGIAMCSAGYTRYAPNKKTIMSAEIILNQMKALLYITKGQSENAEIQLKLAVTLESQLPLPQGPPNIPLPSFEQYGYWLMTQDRYEEAILMFDQGLARTPLRAKALQGKKTAYLAMNQNEKAQEIQATLDVFRN</sequence>
<evidence type="ECO:0000313" key="2">
    <source>
        <dbReference type="EMBL" id="SMD32234.1"/>
    </source>
</evidence>